<evidence type="ECO:0000313" key="2">
    <source>
        <dbReference type="Proteomes" id="UP000663879"/>
    </source>
</evidence>
<sequence>MNILNTAVEQLMSEYPVTAQTLIDSFERVAQSYKDVKLNENNALTAHIIIARLPSGSGRKILYLKKRETPYTKKKDQAKKAHENSFQNYCENQACIIHVYNNDNLCAVRAIIIGKAYADNNPITTELVKPYSKQLEQQLIRVVKDLFLSNQPCGLEEIKRIEAYFRDFQITIINCDGKLDKKPIYIGPKNIKHIYLCYTGTHYNVISSMKRFYNRSYYCDFNNLEDHFCIKCCTSCNRTNCNESVVHQCLL</sequence>
<name>A0A814MT78_9BILA</name>
<organism evidence="1 2">
    <name type="scientific">Brachionus calyciflorus</name>
    <dbReference type="NCBI Taxonomy" id="104777"/>
    <lineage>
        <taxon>Eukaryota</taxon>
        <taxon>Metazoa</taxon>
        <taxon>Spiralia</taxon>
        <taxon>Gnathifera</taxon>
        <taxon>Rotifera</taxon>
        <taxon>Eurotatoria</taxon>
        <taxon>Monogononta</taxon>
        <taxon>Pseudotrocha</taxon>
        <taxon>Ploima</taxon>
        <taxon>Brachionidae</taxon>
        <taxon>Brachionus</taxon>
    </lineage>
</organism>
<dbReference type="OrthoDB" id="6750869at2759"/>
<gene>
    <name evidence="1" type="ORF">OXX778_LOCUS20314</name>
</gene>
<proteinExistence type="predicted"/>
<dbReference type="AlphaFoldDB" id="A0A814MT78"/>
<reference evidence="1" key="1">
    <citation type="submission" date="2021-02" db="EMBL/GenBank/DDBJ databases">
        <authorList>
            <person name="Nowell W R."/>
        </authorList>
    </citation>
    <scope>NUCLEOTIDE SEQUENCE</scope>
    <source>
        <strain evidence="1">Ploen Becks lab</strain>
    </source>
</reference>
<comment type="caution">
    <text evidence="1">The sequence shown here is derived from an EMBL/GenBank/DDBJ whole genome shotgun (WGS) entry which is preliminary data.</text>
</comment>
<accession>A0A814MT78</accession>
<dbReference type="Proteomes" id="UP000663879">
    <property type="component" value="Unassembled WGS sequence"/>
</dbReference>
<dbReference type="EMBL" id="CAJNOC010006695">
    <property type="protein sequence ID" value="CAF1083629.1"/>
    <property type="molecule type" value="Genomic_DNA"/>
</dbReference>
<keyword evidence="2" id="KW-1185">Reference proteome</keyword>
<evidence type="ECO:0000313" key="1">
    <source>
        <dbReference type="EMBL" id="CAF1083629.1"/>
    </source>
</evidence>
<protein>
    <submittedName>
        <fullName evidence="1">Uncharacterized protein</fullName>
    </submittedName>
</protein>